<sequence>MWRLPAGTACARESPDPRAFASGEHAQLRNVRRVHMPSWNLSRKPIVLAIAALSTATLAMAQSVPVADAEDTRLWFVELTGKPVADGAKLTAVQAEQSAFRAAAANARIAYQERRSFSSLFNGLAVSVDAAQRAKLVRVAGVKALHPIEIIQAPTPEQVAGSAVELHRALSLTGANVAQNSLGLTGAGIKVGIIDTGVDIDHPAFGGSGVNGTTPFPSARVVAGWDLVGDAFNADPSSASYNPVATPDANPDDCGGHGSHVAGIVGANGGGLKGVAPGVTFGAYRVFGCNGSTTSDIMLEALERALADGMQVINQSIGASRQWPQYPTAQAAARLAAKGVVMVASIGNNGPGGSSPDALYAAGAPGVGDGVIGVASFDNGQTSFNVNGTPYGYNPSTASPLPPTSGSLPMARTGATNQPTLPTTAPDGCTALPAGSLAGMAVLIRRGSCGFYDKALVAQNAGAAAVVIYNHSAGAINATVAGAVPITIPVVGITAAQGTVLHNAIGAGPTTLNWTADGVAYPYGTGGLISGFSSFGLAADLSFKPDIGGPGGGIFSAYPLEQGGGATLSGTSMSAPHVAGATALILQALPNAALGRESAIVGRSAPPMVNMLTRLQNTAKPKPWSGNPDLGLLEHTFRQGAGMVDVVAAVQAQQFVMPSKISTGESAAGSTVQKLTLRNDASVAVTYTLGHVAGVAAGANTQTGTSYNLTGVFSAPASVGFSSASVVVPAKGVATVTVTITANPALADRSLYGGYITFTPQTVGSPIQVAYAGFKGDYQSTQVMTPTANGFPWLARLSGTSYQKQAAGASFTMVGNDVPFVLLHLDHQSRTLKREVLDATTLASRGVISEEHYLGRSATPGGWSAAGWDGSTSMGVLANGSYIIKLSVLKALGDAGNPAHWETWSSPALTIARP</sequence>
<dbReference type="InterPro" id="IPR023827">
    <property type="entry name" value="Peptidase_S8_Asp-AS"/>
</dbReference>
<evidence type="ECO:0000313" key="13">
    <source>
        <dbReference type="EMBL" id="MDR7335189.1"/>
    </source>
</evidence>
<protein>
    <submittedName>
        <fullName evidence="13">Subtilisin family serine protease</fullName>
    </submittedName>
</protein>
<evidence type="ECO:0000313" key="14">
    <source>
        <dbReference type="Proteomes" id="UP001180825"/>
    </source>
</evidence>
<evidence type="ECO:0000256" key="4">
    <source>
        <dbReference type="ARBA" id="ARBA00022670"/>
    </source>
</evidence>
<keyword evidence="6 8" id="KW-0378">Hydrolase</keyword>
<gene>
    <name evidence="13" type="ORF">J2X21_004354</name>
</gene>
<dbReference type="PROSITE" id="PS00136">
    <property type="entry name" value="SUBTILASE_ASP"/>
    <property type="match status" value="1"/>
</dbReference>
<dbReference type="PANTHER" id="PTHR43806:SF11">
    <property type="entry name" value="CEREVISIN-RELATED"/>
    <property type="match status" value="1"/>
</dbReference>
<dbReference type="InterPro" id="IPR022398">
    <property type="entry name" value="Peptidase_S8_His-AS"/>
</dbReference>
<evidence type="ECO:0000259" key="11">
    <source>
        <dbReference type="Pfam" id="PF02225"/>
    </source>
</evidence>
<keyword evidence="3" id="KW-0964">Secreted</keyword>
<dbReference type="InterPro" id="IPR015500">
    <property type="entry name" value="Peptidase_S8_subtilisin-rel"/>
</dbReference>
<dbReference type="SUPFAM" id="SSF52025">
    <property type="entry name" value="PA domain"/>
    <property type="match status" value="1"/>
</dbReference>
<feature type="domain" description="Peptidase S8/S53" evidence="10">
    <location>
        <begin position="186"/>
        <end position="619"/>
    </location>
</feature>
<feature type="active site" description="Charge relay system" evidence="8">
    <location>
        <position position="195"/>
    </location>
</feature>
<evidence type="ECO:0000256" key="9">
    <source>
        <dbReference type="RuleBase" id="RU003355"/>
    </source>
</evidence>
<dbReference type="GO" id="GO:0006508">
    <property type="term" value="P:proteolysis"/>
    <property type="evidence" value="ECO:0007669"/>
    <property type="project" value="UniProtKB-KW"/>
</dbReference>
<dbReference type="PROSITE" id="PS00138">
    <property type="entry name" value="SUBTILASE_SER"/>
    <property type="match status" value="1"/>
</dbReference>
<evidence type="ECO:0000256" key="6">
    <source>
        <dbReference type="ARBA" id="ARBA00022801"/>
    </source>
</evidence>
<comment type="similarity">
    <text evidence="1 8 9">Belongs to the peptidase S8 family.</text>
</comment>
<dbReference type="InterPro" id="IPR010435">
    <property type="entry name" value="C5a/SBT2-like_Fn3"/>
</dbReference>
<feature type="domain" description="PA" evidence="11">
    <location>
        <begin position="425"/>
        <end position="499"/>
    </location>
</feature>
<dbReference type="Pfam" id="PF06280">
    <property type="entry name" value="fn3_5"/>
    <property type="match status" value="1"/>
</dbReference>
<feature type="domain" description="C5a peptidase/Subtilisin-like protease SBT2-like Fn3-like" evidence="12">
    <location>
        <begin position="671"/>
        <end position="762"/>
    </location>
</feature>
<feature type="active site" description="Charge relay system" evidence="8">
    <location>
        <position position="257"/>
    </location>
</feature>
<keyword evidence="5" id="KW-0732">Signal</keyword>
<dbReference type="PANTHER" id="PTHR43806">
    <property type="entry name" value="PEPTIDASE S8"/>
    <property type="match status" value="1"/>
</dbReference>
<dbReference type="InterPro" id="IPR036852">
    <property type="entry name" value="Peptidase_S8/S53_dom_sf"/>
</dbReference>
<feature type="active site" description="Charge relay system" evidence="8">
    <location>
        <position position="572"/>
    </location>
</feature>
<evidence type="ECO:0000256" key="8">
    <source>
        <dbReference type="PROSITE-ProRule" id="PRU01240"/>
    </source>
</evidence>
<name>A0ABU2ADC1_9BURK</name>
<dbReference type="EMBL" id="JAVDXV010000009">
    <property type="protein sequence ID" value="MDR7335189.1"/>
    <property type="molecule type" value="Genomic_DNA"/>
</dbReference>
<evidence type="ECO:0000256" key="3">
    <source>
        <dbReference type="ARBA" id="ARBA00022525"/>
    </source>
</evidence>
<dbReference type="InterPro" id="IPR046450">
    <property type="entry name" value="PA_dom_sf"/>
</dbReference>
<evidence type="ECO:0000259" key="12">
    <source>
        <dbReference type="Pfam" id="PF06280"/>
    </source>
</evidence>
<dbReference type="InterPro" id="IPR003137">
    <property type="entry name" value="PA_domain"/>
</dbReference>
<dbReference type="RefSeq" id="WP_310332105.1">
    <property type="nucleotide sequence ID" value="NZ_JAVDXV010000009.1"/>
</dbReference>
<keyword evidence="2" id="KW-0134">Cell wall</keyword>
<dbReference type="Gene3D" id="2.60.40.1710">
    <property type="entry name" value="Subtilisin-like superfamily"/>
    <property type="match status" value="1"/>
</dbReference>
<evidence type="ECO:0000259" key="10">
    <source>
        <dbReference type="Pfam" id="PF00082"/>
    </source>
</evidence>
<dbReference type="GO" id="GO:0008233">
    <property type="term" value="F:peptidase activity"/>
    <property type="evidence" value="ECO:0007669"/>
    <property type="project" value="UniProtKB-KW"/>
</dbReference>
<comment type="caution">
    <text evidence="13">The sequence shown here is derived from an EMBL/GenBank/DDBJ whole genome shotgun (WGS) entry which is preliminary data.</text>
</comment>
<reference evidence="13 14" key="1">
    <citation type="submission" date="2023-07" db="EMBL/GenBank/DDBJ databases">
        <title>Sorghum-associated microbial communities from plants grown in Nebraska, USA.</title>
        <authorList>
            <person name="Schachtman D."/>
        </authorList>
    </citation>
    <scope>NUCLEOTIDE SEQUENCE [LARGE SCALE GENOMIC DNA]</scope>
    <source>
        <strain evidence="13 14">BE316</strain>
    </source>
</reference>
<dbReference type="Pfam" id="PF00082">
    <property type="entry name" value="Peptidase_S8"/>
    <property type="match status" value="1"/>
</dbReference>
<evidence type="ECO:0000256" key="5">
    <source>
        <dbReference type="ARBA" id="ARBA00022729"/>
    </source>
</evidence>
<dbReference type="Proteomes" id="UP001180825">
    <property type="component" value="Unassembled WGS sequence"/>
</dbReference>
<dbReference type="InterPro" id="IPR000209">
    <property type="entry name" value="Peptidase_S8/S53_dom"/>
</dbReference>
<keyword evidence="7 8" id="KW-0720">Serine protease</keyword>
<keyword evidence="14" id="KW-1185">Reference proteome</keyword>
<evidence type="ECO:0000256" key="1">
    <source>
        <dbReference type="ARBA" id="ARBA00011073"/>
    </source>
</evidence>
<dbReference type="PROSITE" id="PS00137">
    <property type="entry name" value="SUBTILASE_HIS"/>
    <property type="match status" value="1"/>
</dbReference>
<evidence type="ECO:0000256" key="7">
    <source>
        <dbReference type="ARBA" id="ARBA00022825"/>
    </source>
</evidence>
<dbReference type="Pfam" id="PF02225">
    <property type="entry name" value="PA"/>
    <property type="match status" value="1"/>
</dbReference>
<dbReference type="CDD" id="cd04818">
    <property type="entry name" value="PA_subtilisin_1"/>
    <property type="match status" value="1"/>
</dbReference>
<dbReference type="SUPFAM" id="SSF52743">
    <property type="entry name" value="Subtilisin-like"/>
    <property type="match status" value="1"/>
</dbReference>
<evidence type="ECO:0000256" key="2">
    <source>
        <dbReference type="ARBA" id="ARBA00022512"/>
    </source>
</evidence>
<accession>A0ABU2ADC1</accession>
<dbReference type="InterPro" id="IPR023828">
    <property type="entry name" value="Peptidase_S8_Ser-AS"/>
</dbReference>
<dbReference type="PROSITE" id="PS51892">
    <property type="entry name" value="SUBTILASE"/>
    <property type="match status" value="1"/>
</dbReference>
<dbReference type="InterPro" id="IPR050131">
    <property type="entry name" value="Peptidase_S8_subtilisin-like"/>
</dbReference>
<organism evidence="13 14">
    <name type="scientific">Roseateles asaccharophilus</name>
    <dbReference type="NCBI Taxonomy" id="582607"/>
    <lineage>
        <taxon>Bacteria</taxon>
        <taxon>Pseudomonadati</taxon>
        <taxon>Pseudomonadota</taxon>
        <taxon>Betaproteobacteria</taxon>
        <taxon>Burkholderiales</taxon>
        <taxon>Sphaerotilaceae</taxon>
        <taxon>Roseateles</taxon>
    </lineage>
</organism>
<proteinExistence type="inferred from homology"/>
<dbReference type="PRINTS" id="PR00723">
    <property type="entry name" value="SUBTILISIN"/>
</dbReference>
<dbReference type="Gene3D" id="3.50.30.30">
    <property type="match status" value="1"/>
</dbReference>
<dbReference type="Gene3D" id="3.40.50.200">
    <property type="entry name" value="Peptidase S8/S53 domain"/>
    <property type="match status" value="1"/>
</dbReference>
<keyword evidence="4 8" id="KW-0645">Protease</keyword>